<gene>
    <name evidence="1" type="ORF">NTE_01209</name>
</gene>
<reference evidence="1 2" key="1">
    <citation type="journal article" date="2014" name="PLoS ONE">
        <title>Genome Sequence of Candidatus Nitrososphaera evergladensis from Group I.1b Enriched from Everglades Soil Reveals Novel Genomic Features of the Ammonia-Oxidizing Archaea.</title>
        <authorList>
            <person name="Zhalnina K.V."/>
            <person name="Dias R."/>
            <person name="Leonard M.T."/>
            <person name="Dorr de Quadros P."/>
            <person name="Camargo F.A."/>
            <person name="Drew J.C."/>
            <person name="Farmerie W.G."/>
            <person name="Daroub S.H."/>
            <person name="Triplett E.W."/>
        </authorList>
    </citation>
    <scope>NUCLEOTIDE SEQUENCE [LARGE SCALE GENOMIC DNA]</scope>
    <source>
        <strain evidence="1 2">SR1</strain>
    </source>
</reference>
<dbReference type="KEGG" id="nev:NTE_01209"/>
<dbReference type="HOGENOM" id="CLU_1514544_0_0_2"/>
<dbReference type="EMBL" id="CP007174">
    <property type="protein sequence ID" value="AIF83281.1"/>
    <property type="molecule type" value="Genomic_DNA"/>
</dbReference>
<keyword evidence="2" id="KW-1185">Reference proteome</keyword>
<dbReference type="Proteomes" id="UP000028194">
    <property type="component" value="Chromosome"/>
</dbReference>
<proteinExistence type="predicted"/>
<organism evidence="1 2">
    <name type="scientific">Candidatus Nitrososphaera evergladensis SR1</name>
    <dbReference type="NCBI Taxonomy" id="1459636"/>
    <lineage>
        <taxon>Archaea</taxon>
        <taxon>Nitrososphaerota</taxon>
        <taxon>Nitrososphaeria</taxon>
        <taxon>Nitrososphaerales</taxon>
        <taxon>Nitrososphaeraceae</taxon>
        <taxon>Nitrososphaera</taxon>
    </lineage>
</organism>
<name>A0A075MP31_9ARCH</name>
<dbReference type="AlphaFoldDB" id="A0A075MP31"/>
<evidence type="ECO:0000313" key="1">
    <source>
        <dbReference type="EMBL" id="AIF83281.1"/>
    </source>
</evidence>
<accession>A0A075MP31</accession>
<protein>
    <submittedName>
        <fullName evidence="1">Uncharacterized protein</fullName>
    </submittedName>
</protein>
<sequence>MAQITNPVEVDQSGRKFQYIQNNFANIGLQPNEERVVLDVKEKGEIFMYEMHGNSRHLGLSVDIWADSGAQISIMGGHLTFEKLLQKAWGLSAGEVAPVSGVSPDPHGEPNYRHPYLLRFKTTTEQDITGEDDERYSMAYTPNPYTAYGSRIRVTLVNHSNETGVVEDFVLTRKVWL</sequence>
<evidence type="ECO:0000313" key="2">
    <source>
        <dbReference type="Proteomes" id="UP000028194"/>
    </source>
</evidence>
<dbReference type="RefSeq" id="WP_148700073.1">
    <property type="nucleotide sequence ID" value="NZ_CP007174.1"/>
</dbReference>
<dbReference type="GeneID" id="41597018"/>